<sequence length="52" mass="5521">MDQGKRYYKVKTPLGVAPGPQGASLGHVTTSLVGHSIAIPSSPCKPRRKPNH</sequence>
<evidence type="ECO:0000313" key="2">
    <source>
        <dbReference type="EMBL" id="CEK88307.1"/>
    </source>
</evidence>
<gene>
    <name evidence="2" type="primary">ORF164548</name>
</gene>
<reference evidence="2" key="1">
    <citation type="submission" date="2014-12" db="EMBL/GenBank/DDBJ databases">
        <title>Insight into the proteome of Arion vulgaris.</title>
        <authorList>
            <person name="Aradska J."/>
            <person name="Bulat T."/>
            <person name="Smidak R."/>
            <person name="Sarate P."/>
            <person name="Gangsoo J."/>
            <person name="Sialana F."/>
            <person name="Bilban M."/>
            <person name="Lubec G."/>
        </authorList>
    </citation>
    <scope>NUCLEOTIDE SEQUENCE</scope>
    <source>
        <tissue evidence="2">Skin</tissue>
    </source>
</reference>
<protein>
    <submittedName>
        <fullName evidence="2">Uncharacterized protein</fullName>
    </submittedName>
</protein>
<dbReference type="AlphaFoldDB" id="A0A0B7B5Y8"/>
<proteinExistence type="predicted"/>
<evidence type="ECO:0000256" key="1">
    <source>
        <dbReference type="SAM" id="MobiDB-lite"/>
    </source>
</evidence>
<organism evidence="2">
    <name type="scientific">Arion vulgaris</name>
    <dbReference type="NCBI Taxonomy" id="1028688"/>
    <lineage>
        <taxon>Eukaryota</taxon>
        <taxon>Metazoa</taxon>
        <taxon>Spiralia</taxon>
        <taxon>Lophotrochozoa</taxon>
        <taxon>Mollusca</taxon>
        <taxon>Gastropoda</taxon>
        <taxon>Heterobranchia</taxon>
        <taxon>Euthyneura</taxon>
        <taxon>Panpulmonata</taxon>
        <taxon>Eupulmonata</taxon>
        <taxon>Stylommatophora</taxon>
        <taxon>Helicina</taxon>
        <taxon>Arionoidea</taxon>
        <taxon>Arionidae</taxon>
        <taxon>Arion</taxon>
    </lineage>
</organism>
<accession>A0A0B7B5Y8</accession>
<name>A0A0B7B5Y8_9EUPU</name>
<dbReference type="EMBL" id="HACG01041442">
    <property type="protein sequence ID" value="CEK88307.1"/>
    <property type="molecule type" value="Transcribed_RNA"/>
</dbReference>
<feature type="region of interest" description="Disordered" evidence="1">
    <location>
        <begin position="1"/>
        <end position="23"/>
    </location>
</feature>